<dbReference type="PROSITE" id="PS51257">
    <property type="entry name" value="PROKAR_LIPOPROTEIN"/>
    <property type="match status" value="1"/>
</dbReference>
<evidence type="ECO:0000256" key="1">
    <source>
        <dbReference type="ARBA" id="ARBA00022729"/>
    </source>
</evidence>
<dbReference type="InterPro" id="IPR022455">
    <property type="entry name" value="Methanol_oxidation_MoxJ"/>
</dbReference>
<sequence>MTALNRGMAGAAILASLGMSSWTACAAESGVAKAAGGASLRVCASTVEAPYSMADSKGFENRIAALVAEAMGRKIEFVWSKQPAIYQVRDGLDKNLCDVVLGVDEGDERVLSTKPYFRTGYVFVTRTDEADIGPSWKDAGKSDFNRFAVRFQTPAELMLKRLGKYEENVSYGLSLVNFEDKRNKYTQVAADKLVSEVASGNADVAIAFGSDVGPYVRTSSKPLKVTMIEDDFSLEDGTKVPLHFNQAMGVRKDDEDLAKALDAAIEKARPQIDELLKAEGIPVLAPNT</sequence>
<dbReference type="AlphaFoldDB" id="A0A9W6MV17"/>
<dbReference type="GO" id="GO:0046170">
    <property type="term" value="P:methanol catabolic process"/>
    <property type="evidence" value="ECO:0007669"/>
    <property type="project" value="InterPro"/>
</dbReference>
<dbReference type="Gene3D" id="3.40.190.10">
    <property type="entry name" value="Periplasmic binding protein-like II"/>
    <property type="match status" value="2"/>
</dbReference>
<dbReference type="Proteomes" id="UP001143372">
    <property type="component" value="Unassembled WGS sequence"/>
</dbReference>
<dbReference type="SUPFAM" id="SSF53850">
    <property type="entry name" value="Periplasmic binding protein-like II"/>
    <property type="match status" value="1"/>
</dbReference>
<proteinExistence type="predicted"/>
<feature type="signal peptide" evidence="2">
    <location>
        <begin position="1"/>
        <end position="26"/>
    </location>
</feature>
<reference evidence="4" key="2">
    <citation type="submission" date="2023-01" db="EMBL/GenBank/DDBJ databases">
        <authorList>
            <person name="Sun Q."/>
            <person name="Evtushenko L."/>
        </authorList>
    </citation>
    <scope>NUCLEOTIDE SEQUENCE</scope>
    <source>
        <strain evidence="4">VKM B-2347</strain>
    </source>
</reference>
<dbReference type="GO" id="GO:0042597">
    <property type="term" value="C:periplasmic space"/>
    <property type="evidence" value="ECO:0007669"/>
    <property type="project" value="InterPro"/>
</dbReference>
<name>A0A9W6MV17_9HYPH</name>
<evidence type="ECO:0000259" key="3">
    <source>
        <dbReference type="SMART" id="SM00062"/>
    </source>
</evidence>
<dbReference type="RefSeq" id="WP_271168225.1">
    <property type="nucleotide sequence ID" value="NZ_BSFI01000007.1"/>
</dbReference>
<keyword evidence="1 2" id="KW-0732">Signal</keyword>
<dbReference type="NCBIfam" id="TIGR03870">
    <property type="entry name" value="ABC_MoxJ"/>
    <property type="match status" value="1"/>
</dbReference>
<dbReference type="SMART" id="SM00062">
    <property type="entry name" value="PBPb"/>
    <property type="match status" value="1"/>
</dbReference>
<organism evidence="4 5">
    <name type="scientific">Hansschlegelia plantiphila</name>
    <dbReference type="NCBI Taxonomy" id="374655"/>
    <lineage>
        <taxon>Bacteria</taxon>
        <taxon>Pseudomonadati</taxon>
        <taxon>Pseudomonadota</taxon>
        <taxon>Alphaproteobacteria</taxon>
        <taxon>Hyphomicrobiales</taxon>
        <taxon>Methylopilaceae</taxon>
        <taxon>Hansschlegelia</taxon>
    </lineage>
</organism>
<comment type="caution">
    <text evidence="4">The sequence shown here is derived from an EMBL/GenBank/DDBJ whole genome shotgun (WGS) entry which is preliminary data.</text>
</comment>
<evidence type="ECO:0000313" key="5">
    <source>
        <dbReference type="Proteomes" id="UP001143372"/>
    </source>
</evidence>
<dbReference type="Pfam" id="PF00497">
    <property type="entry name" value="SBP_bac_3"/>
    <property type="match status" value="1"/>
</dbReference>
<dbReference type="EMBL" id="BSFI01000007">
    <property type="protein sequence ID" value="GLK67989.1"/>
    <property type="molecule type" value="Genomic_DNA"/>
</dbReference>
<gene>
    <name evidence="4" type="ORF">GCM10008179_16270</name>
</gene>
<dbReference type="PANTHER" id="PTHR35936:SF17">
    <property type="entry name" value="ARGININE-BINDING EXTRACELLULAR PROTEIN ARTP"/>
    <property type="match status" value="1"/>
</dbReference>
<accession>A0A9W6MV17</accession>
<keyword evidence="5" id="KW-1185">Reference proteome</keyword>
<feature type="chain" id="PRO_5040780885" evidence="2">
    <location>
        <begin position="27"/>
        <end position="288"/>
    </location>
</feature>
<feature type="domain" description="Solute-binding protein family 3/N-terminal" evidence="3">
    <location>
        <begin position="39"/>
        <end position="279"/>
    </location>
</feature>
<reference evidence="4" key="1">
    <citation type="journal article" date="2014" name="Int. J. Syst. Evol. Microbiol.">
        <title>Complete genome sequence of Corynebacterium casei LMG S-19264T (=DSM 44701T), isolated from a smear-ripened cheese.</title>
        <authorList>
            <consortium name="US DOE Joint Genome Institute (JGI-PGF)"/>
            <person name="Walter F."/>
            <person name="Albersmeier A."/>
            <person name="Kalinowski J."/>
            <person name="Ruckert C."/>
        </authorList>
    </citation>
    <scope>NUCLEOTIDE SEQUENCE</scope>
    <source>
        <strain evidence="4">VKM B-2347</strain>
    </source>
</reference>
<evidence type="ECO:0000313" key="4">
    <source>
        <dbReference type="EMBL" id="GLK67989.1"/>
    </source>
</evidence>
<dbReference type="InterPro" id="IPR001638">
    <property type="entry name" value="Solute-binding_3/MltF_N"/>
</dbReference>
<protein>
    <submittedName>
        <fullName evidence="4">Amino acid ABC transporter substrate-binding protein</fullName>
    </submittedName>
</protein>
<dbReference type="PANTHER" id="PTHR35936">
    <property type="entry name" value="MEMBRANE-BOUND LYTIC MUREIN TRANSGLYCOSYLASE F"/>
    <property type="match status" value="1"/>
</dbReference>
<evidence type="ECO:0000256" key="2">
    <source>
        <dbReference type="SAM" id="SignalP"/>
    </source>
</evidence>